<feature type="non-terminal residue" evidence="3">
    <location>
        <position position="1"/>
    </location>
</feature>
<sequence length="345" mass="38472">MKDDIARATPGVIRMQALARGHLARKRRQKEIEHFKEHEKEVTKLQNFVRMTAAKKAYHSLIHGTTPPVNTVRLFVHIPLDTSNRDLEEELEVEQLRRQVIIMIRENSELEANLNELDNKIALLVRNRITIEEVVKYARHRKLTDSREKLLAGSAENLAAGSTYHLSSPAAAESRSLGSGKLFFGDRADDPARPGPGEQAPPSAKAASPSEEKLAPASASPEAAAGLEAAAAAPSLKPRDKDSRRRLLLYQQLFYLLQTQQAYIAKLLFYVDKPGISESQKKFVESAVLPIFGYAQNAREEYLLLKLFHVRRLRRLSTFGVEGKRERGGRGEKGGRTPAVTKAGI</sequence>
<dbReference type="OrthoDB" id="775356at2759"/>
<dbReference type="GO" id="GO:0051015">
    <property type="term" value="F:actin filament binding"/>
    <property type="evidence" value="ECO:0007669"/>
    <property type="project" value="TreeGrafter"/>
</dbReference>
<feature type="compositionally biased region" description="Basic and acidic residues" evidence="2">
    <location>
        <begin position="324"/>
        <end position="335"/>
    </location>
</feature>
<dbReference type="PANTHER" id="PTHR14149:SF14">
    <property type="entry name" value="CALPONIN-HOMOLOGY (CH) DOMAIN-CONTAINING PROTEIN"/>
    <property type="match status" value="1"/>
</dbReference>
<dbReference type="Pfam" id="PF00612">
    <property type="entry name" value="IQ"/>
    <property type="match status" value="1"/>
</dbReference>
<keyword evidence="4" id="KW-1185">Reference proteome</keyword>
<dbReference type="GO" id="GO:0005096">
    <property type="term" value="F:GTPase activator activity"/>
    <property type="evidence" value="ECO:0007669"/>
    <property type="project" value="TreeGrafter"/>
</dbReference>
<dbReference type="EMBL" id="JAEFCI010007304">
    <property type="protein sequence ID" value="KAG5459143.1"/>
    <property type="molecule type" value="Genomic_DNA"/>
</dbReference>
<dbReference type="SMART" id="SM00015">
    <property type="entry name" value="IQ"/>
    <property type="match status" value="2"/>
</dbReference>
<evidence type="ECO:0000256" key="1">
    <source>
        <dbReference type="SAM" id="Coils"/>
    </source>
</evidence>
<proteinExistence type="predicted"/>
<evidence type="ECO:0000313" key="4">
    <source>
        <dbReference type="Proteomes" id="UP000673691"/>
    </source>
</evidence>
<protein>
    <submittedName>
        <fullName evidence="3">Uncharacterized protein</fullName>
    </submittedName>
</protein>
<dbReference type="PROSITE" id="PS50096">
    <property type="entry name" value="IQ"/>
    <property type="match status" value="2"/>
</dbReference>
<name>A0A8H8DI40_9FUNG</name>
<feature type="region of interest" description="Disordered" evidence="2">
    <location>
        <begin position="183"/>
        <end position="219"/>
    </location>
</feature>
<gene>
    <name evidence="3" type="ORF">BJ554DRAFT_492</name>
</gene>
<feature type="compositionally biased region" description="Low complexity" evidence="2">
    <location>
        <begin position="200"/>
        <end position="219"/>
    </location>
</feature>
<dbReference type="Proteomes" id="UP000673691">
    <property type="component" value="Unassembled WGS sequence"/>
</dbReference>
<reference evidence="3 4" key="1">
    <citation type="journal article" name="Sci. Rep.">
        <title>Genome-scale phylogenetic analyses confirm Olpidium as the closest living zoosporic fungus to the non-flagellated, terrestrial fungi.</title>
        <authorList>
            <person name="Chang Y."/>
            <person name="Rochon D."/>
            <person name="Sekimoto S."/>
            <person name="Wang Y."/>
            <person name="Chovatia M."/>
            <person name="Sandor L."/>
            <person name="Salamov A."/>
            <person name="Grigoriev I.V."/>
            <person name="Stajich J.E."/>
            <person name="Spatafora J.W."/>
        </authorList>
    </citation>
    <scope>NUCLEOTIDE SEQUENCE [LARGE SCALE GENOMIC DNA]</scope>
    <source>
        <strain evidence="3">S191</strain>
    </source>
</reference>
<keyword evidence="1" id="KW-0175">Coiled coil</keyword>
<evidence type="ECO:0000313" key="3">
    <source>
        <dbReference type="EMBL" id="KAG5459143.1"/>
    </source>
</evidence>
<dbReference type="InterPro" id="IPR008936">
    <property type="entry name" value="Rho_GTPase_activation_prot"/>
</dbReference>
<accession>A0A8H8DI40</accession>
<organism evidence="3 4">
    <name type="scientific">Olpidium bornovanus</name>
    <dbReference type="NCBI Taxonomy" id="278681"/>
    <lineage>
        <taxon>Eukaryota</taxon>
        <taxon>Fungi</taxon>
        <taxon>Fungi incertae sedis</taxon>
        <taxon>Olpidiomycota</taxon>
        <taxon>Olpidiomycotina</taxon>
        <taxon>Olpidiomycetes</taxon>
        <taxon>Olpidiales</taxon>
        <taxon>Olpidiaceae</taxon>
        <taxon>Olpidium</taxon>
    </lineage>
</organism>
<feature type="coiled-coil region" evidence="1">
    <location>
        <begin position="93"/>
        <end position="127"/>
    </location>
</feature>
<comment type="caution">
    <text evidence="3">The sequence shown here is derived from an EMBL/GenBank/DDBJ whole genome shotgun (WGS) entry which is preliminary data.</text>
</comment>
<feature type="non-terminal residue" evidence="3">
    <location>
        <position position="345"/>
    </location>
</feature>
<dbReference type="PANTHER" id="PTHR14149">
    <property type="entry name" value="RAS GTPASE-ACTIVATING PROTEIN WITH IQ MOTIF"/>
    <property type="match status" value="1"/>
</dbReference>
<evidence type="ECO:0000256" key="2">
    <source>
        <dbReference type="SAM" id="MobiDB-lite"/>
    </source>
</evidence>
<dbReference type="AlphaFoldDB" id="A0A8H8DI40"/>
<dbReference type="Gene3D" id="1.10.506.10">
    <property type="entry name" value="GTPase Activation - p120gap, domain 1"/>
    <property type="match status" value="1"/>
</dbReference>
<dbReference type="GO" id="GO:0005516">
    <property type="term" value="F:calmodulin binding"/>
    <property type="evidence" value="ECO:0007669"/>
    <property type="project" value="TreeGrafter"/>
</dbReference>
<dbReference type="GO" id="GO:1903479">
    <property type="term" value="P:mitotic actomyosin contractile ring assembly actin filament organization"/>
    <property type="evidence" value="ECO:0007669"/>
    <property type="project" value="TreeGrafter"/>
</dbReference>
<dbReference type="InterPro" id="IPR000048">
    <property type="entry name" value="IQ_motif_EF-hand-BS"/>
</dbReference>
<dbReference type="GO" id="GO:0110085">
    <property type="term" value="C:mitotic actomyosin contractile ring"/>
    <property type="evidence" value="ECO:0007669"/>
    <property type="project" value="TreeGrafter"/>
</dbReference>
<feature type="region of interest" description="Disordered" evidence="2">
    <location>
        <begin position="324"/>
        <end position="345"/>
    </location>
</feature>